<dbReference type="RefSeq" id="WP_162297401.1">
    <property type="nucleotide sequence ID" value="NZ_JAJDKR010000002.1"/>
</dbReference>
<protein>
    <submittedName>
        <fullName evidence="1">Sporulation inhibitor of replication protein SirA</fullName>
    </submittedName>
</protein>
<keyword evidence="3" id="KW-1185">Reference proteome</keyword>
<evidence type="ECO:0000313" key="3">
    <source>
        <dbReference type="Proteomes" id="UP000241201"/>
    </source>
</evidence>
<proteinExistence type="predicted"/>
<reference evidence="2" key="2">
    <citation type="journal article" date="2019" name="Int. J. Syst. Evol. Microbiol.">
        <title>Faecalibacillus intestinalis gen. nov., sp. nov. and Faecalibacillus faecis sp. nov., isolated from human faeces.</title>
        <authorList>
            <person name="Seo B."/>
            <person name="Jeon K."/>
            <person name="Baek I."/>
            <person name="Lee Y.M."/>
            <person name="Baek K."/>
            <person name="Ko G."/>
        </authorList>
    </citation>
    <scope>NUCLEOTIDE SEQUENCE</scope>
    <source>
        <strain evidence="2">SNUG30370</strain>
    </source>
</reference>
<dbReference type="AlphaFoldDB" id="A0A2T3G2Y6"/>
<dbReference type="Proteomes" id="UP000241201">
    <property type="component" value="Unassembled WGS sequence"/>
</dbReference>
<organism evidence="2 3">
    <name type="scientific">Faecalibacillus faecis</name>
    <dbReference type="NCBI Taxonomy" id="1982628"/>
    <lineage>
        <taxon>Bacteria</taxon>
        <taxon>Bacillati</taxon>
        <taxon>Bacillota</taxon>
        <taxon>Erysipelotrichia</taxon>
        <taxon>Erysipelotrichales</taxon>
        <taxon>Coprobacillaceae</taxon>
        <taxon>Faecalibacillus</taxon>
    </lineage>
</organism>
<dbReference type="Proteomes" id="UP001198439">
    <property type="component" value="Unassembled WGS sequence"/>
</dbReference>
<comment type="caution">
    <text evidence="2">The sequence shown here is derived from an EMBL/GenBank/DDBJ whole genome shotgun (WGS) entry which is preliminary data.</text>
</comment>
<dbReference type="EMBL" id="PYLP01000002">
    <property type="protein sequence ID" value="PST41801.1"/>
    <property type="molecule type" value="Genomic_DNA"/>
</dbReference>
<sequence length="120" mass="14547">MKYIIYEYATGMEKLFEQYPHLKDYFDSLTLDNNYLIKLMECAYKNVDYLNDVIYSALSKRQEYHRIGHLHIFENQLTHEIIHLEVKKYAIEVESRDKNNIFFDILYHNLKSYVIINGNL</sequence>
<accession>A0A2T3G2Y6</accession>
<reference evidence="1" key="3">
    <citation type="submission" date="2021-10" db="EMBL/GenBank/DDBJ databases">
        <title>Collection of gut derived symbiotic bacterial strains cultured from healthy donors.</title>
        <authorList>
            <person name="Lin H."/>
            <person name="Littmann E."/>
            <person name="Kohout C."/>
            <person name="Pamer E.G."/>
        </authorList>
    </citation>
    <scope>NUCLEOTIDE SEQUENCE</scope>
    <source>
        <strain evidence="1">DFI.4.48</strain>
    </source>
</reference>
<evidence type="ECO:0000313" key="2">
    <source>
        <dbReference type="EMBL" id="PST41801.1"/>
    </source>
</evidence>
<name>A0A2T3G2Y6_9FIRM</name>
<gene>
    <name evidence="2" type="ORF">C7U55_03215</name>
    <name evidence="1" type="ORF">LJD69_00155</name>
</gene>
<reference evidence="3" key="1">
    <citation type="submission" date="2018-03" db="EMBL/GenBank/DDBJ databases">
        <title>Lachnoclostridium SNUG30370 gen.nov., sp.nov., isolated from human faeces.</title>
        <authorList>
            <person name="Seo B."/>
            <person name="Jeon K."/>
            <person name="Ko G."/>
        </authorList>
    </citation>
    <scope>NUCLEOTIDE SEQUENCE [LARGE SCALE GENOMIC DNA]</scope>
    <source>
        <strain evidence="3">SNUG30370</strain>
    </source>
</reference>
<dbReference type="EMBL" id="JAJDKZ010000001">
    <property type="protein sequence ID" value="MCB8609004.1"/>
    <property type="molecule type" value="Genomic_DNA"/>
</dbReference>
<evidence type="ECO:0000313" key="1">
    <source>
        <dbReference type="EMBL" id="MCB8609004.1"/>
    </source>
</evidence>
<dbReference type="GeneID" id="77470114"/>